<feature type="compositionally biased region" description="Polar residues" evidence="1">
    <location>
        <begin position="29"/>
        <end position="74"/>
    </location>
</feature>
<feature type="compositionally biased region" description="Polar residues" evidence="1">
    <location>
        <begin position="134"/>
        <end position="149"/>
    </location>
</feature>
<feature type="region of interest" description="Disordered" evidence="1">
    <location>
        <begin position="115"/>
        <end position="192"/>
    </location>
</feature>
<proteinExistence type="predicted"/>
<accession>A0A427Y0A7</accession>
<organism evidence="2 3">
    <name type="scientific">Apiotrichum porosum</name>
    <dbReference type="NCBI Taxonomy" id="105984"/>
    <lineage>
        <taxon>Eukaryota</taxon>
        <taxon>Fungi</taxon>
        <taxon>Dikarya</taxon>
        <taxon>Basidiomycota</taxon>
        <taxon>Agaricomycotina</taxon>
        <taxon>Tremellomycetes</taxon>
        <taxon>Trichosporonales</taxon>
        <taxon>Trichosporonaceae</taxon>
        <taxon>Apiotrichum</taxon>
    </lineage>
</organism>
<keyword evidence="3" id="KW-1185">Reference proteome</keyword>
<feature type="compositionally biased region" description="Low complexity" evidence="1">
    <location>
        <begin position="150"/>
        <end position="186"/>
    </location>
</feature>
<gene>
    <name evidence="2" type="ORF">EHS24_006001</name>
</gene>
<feature type="region of interest" description="Disordered" evidence="1">
    <location>
        <begin position="23"/>
        <end position="81"/>
    </location>
</feature>
<name>A0A427Y0A7_9TREE</name>
<evidence type="ECO:0000256" key="1">
    <source>
        <dbReference type="SAM" id="MobiDB-lite"/>
    </source>
</evidence>
<dbReference type="RefSeq" id="XP_028477928.1">
    <property type="nucleotide sequence ID" value="XM_028621476.1"/>
</dbReference>
<dbReference type="EMBL" id="RSCE01000003">
    <property type="protein sequence ID" value="RSH84480.1"/>
    <property type="molecule type" value="Genomic_DNA"/>
</dbReference>
<protein>
    <submittedName>
        <fullName evidence="2">Uncharacterized protein</fullName>
    </submittedName>
</protein>
<comment type="caution">
    <text evidence="2">The sequence shown here is derived from an EMBL/GenBank/DDBJ whole genome shotgun (WGS) entry which is preliminary data.</text>
</comment>
<evidence type="ECO:0000313" key="2">
    <source>
        <dbReference type="EMBL" id="RSH84480.1"/>
    </source>
</evidence>
<evidence type="ECO:0000313" key="3">
    <source>
        <dbReference type="Proteomes" id="UP000279236"/>
    </source>
</evidence>
<reference evidence="2 3" key="1">
    <citation type="submission" date="2018-11" db="EMBL/GenBank/DDBJ databases">
        <title>Genome sequence of Apiotrichum porosum DSM 27194.</title>
        <authorList>
            <person name="Aliyu H."/>
            <person name="Gorte O."/>
            <person name="Ochsenreither K."/>
        </authorList>
    </citation>
    <scope>NUCLEOTIDE SEQUENCE [LARGE SCALE GENOMIC DNA]</scope>
    <source>
        <strain evidence="2 3">DSM 27194</strain>
    </source>
</reference>
<dbReference type="AlphaFoldDB" id="A0A427Y0A7"/>
<dbReference type="GeneID" id="39590544"/>
<sequence>MDHSDFLLPGSMPGAMGVLHEVDHESRTHTPSPRTSPAVSTVSTRYHTPRSVSSNNGKWDTTADTVSLPPSLSDSDVEDGSDIETQLHEVDDSSHTSSSPAACSPEIRASAVVPVSTPGPAYVPPYVPRKNRSATKTPSSKSTRGTNRGTSSPTLSSSYAPSSVSLASSSAIPGPASTSAASSTTLVPMPEEDVSTPNDYVITLTASLNSKTLPYDRRRIEVVLSWDPLGPTSVIWSYIPFGYGYYAKYIPKWGIHFGGPGTVRAAVQRIPIVGRIVAWL</sequence>
<dbReference type="Proteomes" id="UP000279236">
    <property type="component" value="Unassembled WGS sequence"/>
</dbReference>